<name>A0A0C4WK65_9GAMM</name>
<dbReference type="Pfam" id="PF14255">
    <property type="entry name" value="Zn_ribbon_21"/>
    <property type="match status" value="1"/>
</dbReference>
<dbReference type="InterPro" id="IPR025990">
    <property type="entry name" value="zinc_ribbon_bacterial"/>
</dbReference>
<keyword evidence="2" id="KW-1185">Reference proteome</keyword>
<evidence type="ECO:0000313" key="2">
    <source>
        <dbReference type="Proteomes" id="UP000068210"/>
    </source>
</evidence>
<dbReference type="HOGENOM" id="CLU_189936_1_0_6"/>
<proteinExistence type="predicted"/>
<evidence type="ECO:0000313" key="1">
    <source>
        <dbReference type="EMBL" id="AJE20401.1"/>
    </source>
</evidence>
<dbReference type="GeneID" id="61929931"/>
<dbReference type="Proteomes" id="UP000068210">
    <property type="component" value="Chromosome"/>
</dbReference>
<dbReference type="KEGG" id="acx:Achr_9190"/>
<protein>
    <submittedName>
        <fullName evidence="1">LITAF-like zinc ribbon domain containing protein</fullName>
    </submittedName>
</protein>
<dbReference type="EMBL" id="CP010415">
    <property type="protein sequence ID" value="AJE20401.1"/>
    <property type="molecule type" value="Genomic_DNA"/>
</dbReference>
<dbReference type="STRING" id="1328314.Achr_9190"/>
<organism evidence="1 2">
    <name type="scientific">Azotobacter chroococcum NCIMB 8003</name>
    <dbReference type="NCBI Taxonomy" id="1328314"/>
    <lineage>
        <taxon>Bacteria</taxon>
        <taxon>Pseudomonadati</taxon>
        <taxon>Pseudomonadota</taxon>
        <taxon>Gammaproteobacteria</taxon>
        <taxon>Pseudomonadales</taxon>
        <taxon>Pseudomonadaceae</taxon>
        <taxon>Azotobacter</taxon>
    </lineage>
</organism>
<dbReference type="InterPro" id="IPR017143">
    <property type="entry name" value="UCP037225"/>
</dbReference>
<dbReference type="AlphaFoldDB" id="A0A0C4WK65"/>
<gene>
    <name evidence="1" type="ORF">Achr_9190</name>
</gene>
<reference evidence="1 2" key="1">
    <citation type="journal article" date="2015" name="PLoS ONE">
        <title>Azotobacter Genomes: The Genome of Azotobacter chroococcum NCIMB 8003 (ATCC 4412).</title>
        <authorList>
            <person name="Robson R.L."/>
            <person name="Jones R."/>
            <person name="Robson R.M."/>
            <person name="Schwartz A."/>
            <person name="Richardson T.H."/>
        </authorList>
    </citation>
    <scope>NUCLEOTIDE SEQUENCE [LARGE SCALE GENOMIC DNA]</scope>
    <source>
        <strain evidence="1 2">NCIMB 8003</strain>
    </source>
</reference>
<sequence>MLEMQSYQCPCCGETVEALLDLSAGDQQYIEDCPVCCRPLLFELHTDGVDWTLAVRREDD</sequence>
<accession>A0A0C4WK65</accession>
<dbReference type="RefSeq" id="WP_039802265.1">
    <property type="nucleotide sequence ID" value="NZ_CP010415.1"/>
</dbReference>
<dbReference type="PIRSF" id="PIRSF037225">
    <property type="entry name" value="UCP037225"/>
    <property type="match status" value="1"/>
</dbReference>